<dbReference type="OrthoDB" id="6264873at2759"/>
<dbReference type="EMBL" id="JAIZAY010000018">
    <property type="protein sequence ID" value="KAJ8025077.1"/>
    <property type="molecule type" value="Genomic_DNA"/>
</dbReference>
<dbReference type="Proteomes" id="UP001152320">
    <property type="component" value="Chromosome 18"/>
</dbReference>
<keyword evidence="1" id="KW-0472">Membrane</keyword>
<organism evidence="2 3">
    <name type="scientific">Holothuria leucospilota</name>
    <name type="common">Black long sea cucumber</name>
    <name type="synonym">Mertensiothuria leucospilota</name>
    <dbReference type="NCBI Taxonomy" id="206669"/>
    <lineage>
        <taxon>Eukaryota</taxon>
        <taxon>Metazoa</taxon>
        <taxon>Echinodermata</taxon>
        <taxon>Eleutherozoa</taxon>
        <taxon>Echinozoa</taxon>
        <taxon>Holothuroidea</taxon>
        <taxon>Aspidochirotacea</taxon>
        <taxon>Aspidochirotida</taxon>
        <taxon>Holothuriidae</taxon>
        <taxon>Holothuria</taxon>
    </lineage>
</organism>
<evidence type="ECO:0000256" key="1">
    <source>
        <dbReference type="SAM" id="Phobius"/>
    </source>
</evidence>
<sequence>MNNQENKIEELLPMIGLSTLDDFVQSPPPFLKLISTSPLQWAVNRNLVNICVDPKRHLYFRGAVGNVIKFETAEKFENIVKSLLSKPLVLEVNLEAGTRCRSIGVHYFVTVNTSHPVIKGQILDAVNGVRTRVTNEGPVVLKIDFNNVIDCWFREMPGYRGSKTSNTASRAEVVITSKPDVHPCFRGVVLGTGIIGGAIMLTFLLCCVTYYAVREIRTSNKKSRIQGEIKHLTWRNNVPVSSTDFAINFGEN</sequence>
<evidence type="ECO:0000313" key="3">
    <source>
        <dbReference type="Proteomes" id="UP001152320"/>
    </source>
</evidence>
<reference evidence="2" key="1">
    <citation type="submission" date="2021-10" db="EMBL/GenBank/DDBJ databases">
        <title>Tropical sea cucumber genome reveals ecological adaptation and Cuvierian tubules defense mechanism.</title>
        <authorList>
            <person name="Chen T."/>
        </authorList>
    </citation>
    <scope>NUCLEOTIDE SEQUENCE</scope>
    <source>
        <strain evidence="2">Nanhai2018</strain>
        <tissue evidence="2">Muscle</tissue>
    </source>
</reference>
<proteinExistence type="predicted"/>
<comment type="caution">
    <text evidence="2">The sequence shown here is derived from an EMBL/GenBank/DDBJ whole genome shotgun (WGS) entry which is preliminary data.</text>
</comment>
<accession>A0A9Q0YRL2</accession>
<keyword evidence="3" id="KW-1185">Reference proteome</keyword>
<dbReference type="AlphaFoldDB" id="A0A9Q0YRL2"/>
<protein>
    <submittedName>
        <fullName evidence="2">Uncharacterized protein</fullName>
    </submittedName>
</protein>
<name>A0A9Q0YRL2_HOLLE</name>
<keyword evidence="1" id="KW-1133">Transmembrane helix</keyword>
<feature type="transmembrane region" description="Helical" evidence="1">
    <location>
        <begin position="188"/>
        <end position="213"/>
    </location>
</feature>
<evidence type="ECO:0000313" key="2">
    <source>
        <dbReference type="EMBL" id="KAJ8025077.1"/>
    </source>
</evidence>
<gene>
    <name evidence="2" type="ORF">HOLleu_35181</name>
</gene>
<keyword evidence="1" id="KW-0812">Transmembrane</keyword>